<dbReference type="Proteomes" id="UP000233343">
    <property type="component" value="Unassembled WGS sequence"/>
</dbReference>
<reference evidence="2 3" key="1">
    <citation type="journal article" date="2010" name="Int. J. Syst. Evol. Microbiol.">
        <title>Bacillus horneckiae sp. nov., isolated from a spacecraft-assembly clean room.</title>
        <authorList>
            <person name="Vaishampayan P."/>
            <person name="Probst A."/>
            <person name="Krishnamurthi S."/>
            <person name="Ghosh S."/>
            <person name="Osman S."/>
            <person name="McDowall A."/>
            <person name="Ruckmani A."/>
            <person name="Mayilraj S."/>
            <person name="Venkateswaran K."/>
        </authorList>
    </citation>
    <scope>NUCLEOTIDE SEQUENCE [LARGE SCALE GENOMIC DNA]</scope>
    <source>
        <strain evidence="3">1PO1SC</strain>
    </source>
</reference>
<dbReference type="EMBL" id="PISD01000005">
    <property type="protein sequence ID" value="PKG30790.1"/>
    <property type="molecule type" value="Genomic_DNA"/>
</dbReference>
<keyword evidence="3" id="KW-1185">Reference proteome</keyword>
<feature type="signal peptide" evidence="1">
    <location>
        <begin position="1"/>
        <end position="20"/>
    </location>
</feature>
<comment type="caution">
    <text evidence="2">The sequence shown here is derived from an EMBL/GenBank/DDBJ whole genome shotgun (WGS) entry which is preliminary data.</text>
</comment>
<organism evidence="2 3">
    <name type="scientific">Cytobacillus horneckiae</name>
    <dbReference type="NCBI Taxonomy" id="549687"/>
    <lineage>
        <taxon>Bacteria</taxon>
        <taxon>Bacillati</taxon>
        <taxon>Bacillota</taxon>
        <taxon>Bacilli</taxon>
        <taxon>Bacillales</taxon>
        <taxon>Bacillaceae</taxon>
        <taxon>Cytobacillus</taxon>
    </lineage>
</organism>
<keyword evidence="1" id="KW-0732">Signal</keyword>
<proteinExistence type="predicted"/>
<protein>
    <recommendedName>
        <fullName evidence="4">Lipoprotein</fullName>
    </recommendedName>
</protein>
<dbReference type="RefSeq" id="WP_066193700.1">
    <property type="nucleotide sequence ID" value="NZ_JARMMB010000022.1"/>
</dbReference>
<dbReference type="AlphaFoldDB" id="A0A2N0ZMP9"/>
<evidence type="ECO:0000313" key="3">
    <source>
        <dbReference type="Proteomes" id="UP000233343"/>
    </source>
</evidence>
<sequence length="154" mass="17694">MKKVFLVLLLPFFVLLSACTQNPNQSYDINEFLYGLSENERAESSIRFEIEIIIPDNDSKKIDTLSIKPIVGSWVEDKVKDVNIKDVKNTVNEDDNLLEIKGEVTFDNEGLSNDKLEELNKKEPAFLGVSFINEDEKKYDITFQENEVSVKEIE</sequence>
<name>A0A2N0ZMP9_9BACI</name>
<gene>
    <name evidence="2" type="ORF">CWS20_01550</name>
</gene>
<feature type="chain" id="PRO_5039275702" description="Lipoprotein" evidence="1">
    <location>
        <begin position="21"/>
        <end position="154"/>
    </location>
</feature>
<evidence type="ECO:0000313" key="2">
    <source>
        <dbReference type="EMBL" id="PKG30790.1"/>
    </source>
</evidence>
<evidence type="ECO:0008006" key="4">
    <source>
        <dbReference type="Google" id="ProtNLM"/>
    </source>
</evidence>
<evidence type="ECO:0000256" key="1">
    <source>
        <dbReference type="SAM" id="SignalP"/>
    </source>
</evidence>
<accession>A0A2N0ZMP9</accession>
<dbReference type="PROSITE" id="PS51257">
    <property type="entry name" value="PROKAR_LIPOPROTEIN"/>
    <property type="match status" value="1"/>
</dbReference>